<dbReference type="GO" id="GO:0008270">
    <property type="term" value="F:zinc ion binding"/>
    <property type="evidence" value="ECO:0007669"/>
    <property type="project" value="InterPro"/>
</dbReference>
<feature type="compositionally biased region" description="Polar residues" evidence="2">
    <location>
        <begin position="73"/>
        <end position="82"/>
    </location>
</feature>
<proteinExistence type="predicted"/>
<protein>
    <recommendedName>
        <fullName evidence="3">Zn(2)-C6 fungal-type domain-containing protein</fullName>
    </recommendedName>
</protein>
<dbReference type="InterPro" id="IPR001138">
    <property type="entry name" value="Zn2Cys6_DnaBD"/>
</dbReference>
<dbReference type="HOGENOM" id="CLU_696583_0_0_1"/>
<reference evidence="4 5" key="2">
    <citation type="journal article" date="2013" name="PLoS Genet.">
        <title>Comparative genome structure, secondary metabolite, and effector coding capacity across Cochliobolus pathogens.</title>
        <authorList>
            <person name="Condon B.J."/>
            <person name="Leng Y."/>
            <person name="Wu D."/>
            <person name="Bushley K.E."/>
            <person name="Ohm R.A."/>
            <person name="Otillar R."/>
            <person name="Martin J."/>
            <person name="Schackwitz W."/>
            <person name="Grimwood J."/>
            <person name="MohdZainudin N."/>
            <person name="Xue C."/>
            <person name="Wang R."/>
            <person name="Manning V.A."/>
            <person name="Dhillon B."/>
            <person name="Tu Z.J."/>
            <person name="Steffenson B.J."/>
            <person name="Salamov A."/>
            <person name="Sun H."/>
            <person name="Lowry S."/>
            <person name="LaButti K."/>
            <person name="Han J."/>
            <person name="Copeland A."/>
            <person name="Lindquist E."/>
            <person name="Barry K."/>
            <person name="Schmutz J."/>
            <person name="Baker S.E."/>
            <person name="Ciuffetti L.M."/>
            <person name="Grigoriev I.V."/>
            <person name="Zhong S."/>
            <person name="Turgeon B.G."/>
        </authorList>
    </citation>
    <scope>NUCLEOTIDE SEQUENCE [LARGE SCALE GENOMIC DNA]</scope>
    <source>
        <strain evidence="5">28A</strain>
    </source>
</reference>
<dbReference type="Gene3D" id="4.10.240.10">
    <property type="entry name" value="Zn(2)-C6 fungal-type DNA-binding domain"/>
    <property type="match status" value="1"/>
</dbReference>
<name>R0I6P7_EXST2</name>
<dbReference type="PROSITE" id="PS50048">
    <property type="entry name" value="ZN2_CY6_FUNGAL_2"/>
    <property type="match status" value="1"/>
</dbReference>
<organism evidence="4 5">
    <name type="scientific">Exserohilum turcicum (strain 28A)</name>
    <name type="common">Northern leaf blight fungus</name>
    <name type="synonym">Setosphaeria turcica</name>
    <dbReference type="NCBI Taxonomy" id="671987"/>
    <lineage>
        <taxon>Eukaryota</taxon>
        <taxon>Fungi</taxon>
        <taxon>Dikarya</taxon>
        <taxon>Ascomycota</taxon>
        <taxon>Pezizomycotina</taxon>
        <taxon>Dothideomycetes</taxon>
        <taxon>Pleosporomycetidae</taxon>
        <taxon>Pleosporales</taxon>
        <taxon>Pleosporineae</taxon>
        <taxon>Pleosporaceae</taxon>
        <taxon>Exserohilum</taxon>
    </lineage>
</organism>
<feature type="region of interest" description="Disordered" evidence="2">
    <location>
        <begin position="263"/>
        <end position="286"/>
    </location>
</feature>
<evidence type="ECO:0000313" key="4">
    <source>
        <dbReference type="EMBL" id="EOA81146.1"/>
    </source>
</evidence>
<dbReference type="OrthoDB" id="3682316at2759"/>
<dbReference type="PROSITE" id="PS00463">
    <property type="entry name" value="ZN2_CY6_FUNGAL_1"/>
    <property type="match status" value="1"/>
</dbReference>
<reference evidence="4 5" key="1">
    <citation type="journal article" date="2012" name="PLoS Pathog.">
        <title>Diverse lifestyles and strategies of plant pathogenesis encoded in the genomes of eighteen Dothideomycetes fungi.</title>
        <authorList>
            <person name="Ohm R.A."/>
            <person name="Feau N."/>
            <person name="Henrissat B."/>
            <person name="Schoch C.L."/>
            <person name="Horwitz B.A."/>
            <person name="Barry K.W."/>
            <person name="Condon B.J."/>
            <person name="Copeland A.C."/>
            <person name="Dhillon B."/>
            <person name="Glaser F."/>
            <person name="Hesse C.N."/>
            <person name="Kosti I."/>
            <person name="LaButti K."/>
            <person name="Lindquist E.A."/>
            <person name="Lucas S."/>
            <person name="Salamov A.A."/>
            <person name="Bradshaw R.E."/>
            <person name="Ciuffetti L."/>
            <person name="Hamelin R.C."/>
            <person name="Kema G.H.J."/>
            <person name="Lawrence C."/>
            <person name="Scott J.A."/>
            <person name="Spatafora J.W."/>
            <person name="Turgeon B.G."/>
            <person name="de Wit P.J.G.M."/>
            <person name="Zhong S."/>
            <person name="Goodwin S.B."/>
            <person name="Grigoriev I.V."/>
        </authorList>
    </citation>
    <scope>NUCLEOTIDE SEQUENCE [LARGE SCALE GENOMIC DNA]</scope>
    <source>
        <strain evidence="5">28A</strain>
    </source>
</reference>
<evidence type="ECO:0000256" key="1">
    <source>
        <dbReference type="ARBA" id="ARBA00023242"/>
    </source>
</evidence>
<feature type="domain" description="Zn(2)-C6 fungal-type" evidence="3">
    <location>
        <begin position="13"/>
        <end position="46"/>
    </location>
</feature>
<dbReference type="SUPFAM" id="SSF57701">
    <property type="entry name" value="Zn2/Cys6 DNA-binding domain"/>
    <property type="match status" value="1"/>
</dbReference>
<dbReference type="RefSeq" id="XP_008031221.1">
    <property type="nucleotide sequence ID" value="XM_008033030.1"/>
</dbReference>
<feature type="region of interest" description="Disordered" evidence="2">
    <location>
        <begin position="55"/>
        <end position="93"/>
    </location>
</feature>
<keyword evidence="1" id="KW-0539">Nucleus</keyword>
<evidence type="ECO:0000259" key="3">
    <source>
        <dbReference type="PROSITE" id="PS50048"/>
    </source>
</evidence>
<dbReference type="AlphaFoldDB" id="R0I6P7"/>
<dbReference type="Proteomes" id="UP000016935">
    <property type="component" value="Unassembled WGS sequence"/>
</dbReference>
<evidence type="ECO:0000256" key="2">
    <source>
        <dbReference type="SAM" id="MobiDB-lite"/>
    </source>
</evidence>
<dbReference type="CDD" id="cd00067">
    <property type="entry name" value="GAL4"/>
    <property type="match status" value="1"/>
</dbReference>
<dbReference type="GO" id="GO:0000981">
    <property type="term" value="F:DNA-binding transcription factor activity, RNA polymerase II-specific"/>
    <property type="evidence" value="ECO:0007669"/>
    <property type="project" value="InterPro"/>
</dbReference>
<dbReference type="EMBL" id="KB908877">
    <property type="protein sequence ID" value="EOA81146.1"/>
    <property type="molecule type" value="Genomic_DNA"/>
</dbReference>
<dbReference type="GeneID" id="19402819"/>
<dbReference type="SMART" id="SM00066">
    <property type="entry name" value="GAL4"/>
    <property type="match status" value="1"/>
</dbReference>
<keyword evidence="5" id="KW-1185">Reference proteome</keyword>
<dbReference type="InterPro" id="IPR036864">
    <property type="entry name" value="Zn2-C6_fun-type_DNA-bd_sf"/>
</dbReference>
<accession>R0I6P7</accession>
<sequence length="443" mass="48131">MPLVSFATSKRSSCDRCRKQKLRCPNKDDATQPCARCLRAGVPCVMSYTRPRGRLQKDVILPDDDDRRKPANSALSTPSSMLSTGSDTTADDSTAHSWSLLNDYDFFASIPSGYEQGHTPAHDDASVAMHYSPLYDELGTNMHDEPPHILHNAFPKATAAHAEFTSPEAAGHPSIDAASGSTSDLRCQLECEMQLSRLNLDLCRQLQTQMLDRNTMCGEATTTTTTTTTDMQDCTPDTSSALRDVLQSIERYKHVLQSLNAYNSNSNSNSNSNTITLNTPSPHPQDPASASLPLTFPCMINLTSCFFHIVDLFNAFLCTLASHLDPRSLSSPCQGLQILPELKLAGLPVHDVCLQIKILILAVSHHFATMERLLGLPAELCVSSSSSQLGLGAPRGLLPSYWIATLLSAKGEVLGLDGSGVSSYVQSVQLSRNSICRLQRLCS</sequence>
<dbReference type="Pfam" id="PF00172">
    <property type="entry name" value="Zn_clus"/>
    <property type="match status" value="1"/>
</dbReference>
<dbReference type="STRING" id="671987.R0I6P7"/>
<gene>
    <name evidence="4" type="ORF">SETTUDRAFT_24650</name>
</gene>
<dbReference type="eggNOG" id="ENOG502SX45">
    <property type="taxonomic scope" value="Eukaryota"/>
</dbReference>
<feature type="compositionally biased region" description="Low complexity" evidence="2">
    <location>
        <begin position="263"/>
        <end position="273"/>
    </location>
</feature>
<feature type="compositionally biased region" description="Low complexity" evidence="2">
    <location>
        <begin position="83"/>
        <end position="93"/>
    </location>
</feature>
<evidence type="ECO:0000313" key="5">
    <source>
        <dbReference type="Proteomes" id="UP000016935"/>
    </source>
</evidence>